<protein>
    <submittedName>
        <fullName evidence="7">Sarcosine oxidase</fullName>
    </submittedName>
</protein>
<organism evidence="7 8">
    <name type="scientific">Colletotrichum karsti</name>
    <dbReference type="NCBI Taxonomy" id="1095194"/>
    <lineage>
        <taxon>Eukaryota</taxon>
        <taxon>Fungi</taxon>
        <taxon>Dikarya</taxon>
        <taxon>Ascomycota</taxon>
        <taxon>Pezizomycotina</taxon>
        <taxon>Sordariomycetes</taxon>
        <taxon>Hypocreomycetidae</taxon>
        <taxon>Glomerellales</taxon>
        <taxon>Glomerellaceae</taxon>
        <taxon>Colletotrichum</taxon>
        <taxon>Colletotrichum boninense species complex</taxon>
    </lineage>
</organism>
<sequence>MDKSSPIAIIGAGVFGLSTALHLVESGYTDITVFERDENVPSRFSAAFDLNKIIRAEYEDDFYTKLVLEALEGWKTPLFGPYYHQTGYIVATSGKAPQKAVETMQKSLSSVQSKPEFADEIDILRNKDDFKKFVWQFSGPLNGFKGYHNRLAGYGHSGNALKGVYQHCAARGVRFLLGERAGKVAKLVYDASGRCTGVQTADGIKHAAAKTVCALGAYGASLIPGLANFTVARCWSVAHVQLTEEEADFLRGIPVTNVRDLGFFFEPDPATRLFKLCPLGAGFTNTVNGTSTPTEFPSAAAQDFIPPEDERKLRTLLRETLPWMADRPFVDRKFCWFSDTKDSEYCIDFVPGTSNSVVVLGGDSGHGFKMMPVFGKWVKQLLETSKQELPRWQWRTPKNKDDNWGDAVSWRVGTVREMKDLIAENEAAPKARL</sequence>
<evidence type="ECO:0000256" key="1">
    <source>
        <dbReference type="ARBA" id="ARBA00001974"/>
    </source>
</evidence>
<keyword evidence="8" id="KW-1185">Reference proteome</keyword>
<evidence type="ECO:0000256" key="3">
    <source>
        <dbReference type="ARBA" id="ARBA00022630"/>
    </source>
</evidence>
<evidence type="ECO:0000256" key="5">
    <source>
        <dbReference type="ARBA" id="ARBA00023002"/>
    </source>
</evidence>
<comment type="similarity">
    <text evidence="2">Belongs to the MSOX/MTOX family.</text>
</comment>
<keyword evidence="4" id="KW-0274">FAD</keyword>
<dbReference type="PANTHER" id="PTHR10961:SF26">
    <property type="entry name" value="L-SACCHAROPINE OXIDASE"/>
    <property type="match status" value="1"/>
</dbReference>
<dbReference type="RefSeq" id="XP_038750423.1">
    <property type="nucleotide sequence ID" value="XM_038883831.1"/>
</dbReference>
<dbReference type="AlphaFoldDB" id="A0A9P6ICN4"/>
<dbReference type="Gene3D" id="3.50.50.60">
    <property type="entry name" value="FAD/NAD(P)-binding domain"/>
    <property type="match status" value="1"/>
</dbReference>
<dbReference type="OrthoDB" id="2219495at2759"/>
<evidence type="ECO:0000256" key="4">
    <source>
        <dbReference type="ARBA" id="ARBA00022827"/>
    </source>
</evidence>
<keyword evidence="5" id="KW-0560">Oxidoreductase</keyword>
<reference evidence="7" key="2">
    <citation type="submission" date="2020-11" db="EMBL/GenBank/DDBJ databases">
        <title>Whole genome sequencing of Colletotrichum sp.</title>
        <authorList>
            <person name="Li H."/>
        </authorList>
    </citation>
    <scope>NUCLEOTIDE SEQUENCE</scope>
    <source>
        <strain evidence="7">CkLH20</strain>
    </source>
</reference>
<dbReference type="GO" id="GO:0008115">
    <property type="term" value="F:sarcosine oxidase activity"/>
    <property type="evidence" value="ECO:0007669"/>
    <property type="project" value="TreeGrafter"/>
</dbReference>
<dbReference type="GO" id="GO:0050660">
    <property type="term" value="F:flavin adenine dinucleotide binding"/>
    <property type="evidence" value="ECO:0007669"/>
    <property type="project" value="InterPro"/>
</dbReference>
<gene>
    <name evidence="7" type="ORF">CkaCkLH20_01112</name>
</gene>
<dbReference type="Proteomes" id="UP000781932">
    <property type="component" value="Unassembled WGS sequence"/>
</dbReference>
<proteinExistence type="inferred from homology"/>
<keyword evidence="3" id="KW-0285">Flavoprotein</keyword>
<name>A0A9P6ICN4_9PEZI</name>
<dbReference type="PANTHER" id="PTHR10961">
    <property type="entry name" value="PEROXISOMAL SARCOSINE OXIDASE"/>
    <property type="match status" value="1"/>
</dbReference>
<evidence type="ECO:0000313" key="8">
    <source>
        <dbReference type="Proteomes" id="UP000781932"/>
    </source>
</evidence>
<dbReference type="GO" id="GO:0051698">
    <property type="term" value="F:saccharopine oxidase activity"/>
    <property type="evidence" value="ECO:0007669"/>
    <property type="project" value="TreeGrafter"/>
</dbReference>
<dbReference type="GeneID" id="62156905"/>
<dbReference type="InterPro" id="IPR036188">
    <property type="entry name" value="FAD/NAD-bd_sf"/>
</dbReference>
<dbReference type="Pfam" id="PF01266">
    <property type="entry name" value="DAO"/>
    <property type="match status" value="1"/>
</dbReference>
<dbReference type="SUPFAM" id="SSF51905">
    <property type="entry name" value="FAD/NAD(P)-binding domain"/>
    <property type="match status" value="1"/>
</dbReference>
<dbReference type="InterPro" id="IPR045170">
    <property type="entry name" value="MTOX"/>
</dbReference>
<evidence type="ECO:0000256" key="2">
    <source>
        <dbReference type="ARBA" id="ARBA00010989"/>
    </source>
</evidence>
<comment type="caution">
    <text evidence="7">The sequence shown here is derived from an EMBL/GenBank/DDBJ whole genome shotgun (WGS) entry which is preliminary data.</text>
</comment>
<dbReference type="Gene3D" id="3.30.9.10">
    <property type="entry name" value="D-Amino Acid Oxidase, subunit A, domain 2"/>
    <property type="match status" value="1"/>
</dbReference>
<reference evidence="7" key="1">
    <citation type="submission" date="2020-03" db="EMBL/GenBank/DDBJ databases">
        <authorList>
            <person name="He L."/>
        </authorList>
    </citation>
    <scope>NUCLEOTIDE SEQUENCE</scope>
    <source>
        <strain evidence="7">CkLH20</strain>
    </source>
</reference>
<accession>A0A9P6ICN4</accession>
<dbReference type="EMBL" id="JAATWM020000003">
    <property type="protein sequence ID" value="KAF9880962.1"/>
    <property type="molecule type" value="Genomic_DNA"/>
</dbReference>
<dbReference type="InterPro" id="IPR006076">
    <property type="entry name" value="FAD-dep_OxRdtase"/>
</dbReference>
<comment type="cofactor">
    <cofactor evidence="1">
        <name>FAD</name>
        <dbReference type="ChEBI" id="CHEBI:57692"/>
    </cofactor>
</comment>
<evidence type="ECO:0000259" key="6">
    <source>
        <dbReference type="Pfam" id="PF01266"/>
    </source>
</evidence>
<evidence type="ECO:0000313" key="7">
    <source>
        <dbReference type="EMBL" id="KAF9880962.1"/>
    </source>
</evidence>
<feature type="domain" description="FAD dependent oxidoreductase" evidence="6">
    <location>
        <begin position="7"/>
        <end position="380"/>
    </location>
</feature>